<dbReference type="AlphaFoldDB" id="A0A1M5HAY7"/>
<dbReference type="InterPro" id="IPR000477">
    <property type="entry name" value="RT_dom"/>
</dbReference>
<dbReference type="PROSITE" id="PS50878">
    <property type="entry name" value="RT_POL"/>
    <property type="match status" value="1"/>
</dbReference>
<feature type="domain" description="Reverse transcriptase" evidence="2">
    <location>
        <begin position="1"/>
        <end position="164"/>
    </location>
</feature>
<evidence type="ECO:0000259" key="2">
    <source>
        <dbReference type="PROSITE" id="PS50878"/>
    </source>
</evidence>
<evidence type="ECO:0000313" key="4">
    <source>
        <dbReference type="Proteomes" id="UP000184076"/>
    </source>
</evidence>
<protein>
    <submittedName>
        <fullName evidence="3">Group II intron reverse transcriptase/maturase</fullName>
    </submittedName>
</protein>
<dbReference type="Pfam" id="PF08388">
    <property type="entry name" value="GIIM"/>
    <property type="match status" value="1"/>
</dbReference>
<dbReference type="OrthoDB" id="5366084at2"/>
<dbReference type="InterPro" id="IPR013597">
    <property type="entry name" value="Mat_intron_G2"/>
</dbReference>
<feature type="non-terminal residue" evidence="3">
    <location>
        <position position="1"/>
    </location>
</feature>
<dbReference type="GO" id="GO:0003964">
    <property type="term" value="F:RNA-directed DNA polymerase activity"/>
    <property type="evidence" value="ECO:0007669"/>
    <property type="project" value="UniProtKB-KW"/>
</dbReference>
<dbReference type="InterPro" id="IPR043128">
    <property type="entry name" value="Rev_trsase/Diguanyl_cyclase"/>
</dbReference>
<dbReference type="Pfam" id="PF00078">
    <property type="entry name" value="RVT_1"/>
    <property type="match status" value="1"/>
</dbReference>
<evidence type="ECO:0000313" key="3">
    <source>
        <dbReference type="EMBL" id="SHG13145.1"/>
    </source>
</evidence>
<dbReference type="SUPFAM" id="SSF56672">
    <property type="entry name" value="DNA/RNA polymerases"/>
    <property type="match status" value="1"/>
</dbReference>
<dbReference type="CDD" id="cd01651">
    <property type="entry name" value="RT_G2_intron"/>
    <property type="match status" value="1"/>
</dbReference>
<dbReference type="Proteomes" id="UP000184076">
    <property type="component" value="Unassembled WGS sequence"/>
</dbReference>
<organism evidence="3 4">
    <name type="scientific">Desulfacinum infernum DSM 9756</name>
    <dbReference type="NCBI Taxonomy" id="1121391"/>
    <lineage>
        <taxon>Bacteria</taxon>
        <taxon>Pseudomonadati</taxon>
        <taxon>Thermodesulfobacteriota</taxon>
        <taxon>Syntrophobacteria</taxon>
        <taxon>Syntrophobacterales</taxon>
        <taxon>Syntrophobacteraceae</taxon>
        <taxon>Desulfacinum</taxon>
    </lineage>
</organism>
<dbReference type="PANTHER" id="PTHR34047">
    <property type="entry name" value="NUCLEAR INTRON MATURASE 1, MITOCHONDRIAL-RELATED"/>
    <property type="match status" value="1"/>
</dbReference>
<proteinExistence type="inferred from homology"/>
<comment type="similarity">
    <text evidence="1">Belongs to the bacterial reverse transcriptase family.</text>
</comment>
<sequence>RGCKDALRRVDQAIKEGYRYVVDADIRAYFDNIDHERLKADVRESIADGRVLALIEAFLKQDVLESMKAWTPESGTPQGAVISPLLANLYLNGLDHAMAKAGYLMIRYADDFVVLCRSREEAEQALELVGHQVDQRGLSLHPEKTHVVDLEEAGAGFDFLGYHFTRTKHWPRKKSLKKLKDAIRQKTRRTNGASLQRIIRDVNRSLRGWMEYFKHSSRWTFPRLDSWVRRRLRSILRKRSGRKGISRGRDHNRWPNVFFERHGLYSLVAAHRAMLQSSTG</sequence>
<keyword evidence="3" id="KW-0548">Nucleotidyltransferase</keyword>
<reference evidence="4" key="1">
    <citation type="submission" date="2016-11" db="EMBL/GenBank/DDBJ databases">
        <authorList>
            <person name="Varghese N."/>
            <person name="Submissions S."/>
        </authorList>
    </citation>
    <scope>NUCLEOTIDE SEQUENCE [LARGE SCALE GENOMIC DNA]</scope>
    <source>
        <strain evidence="4">DSM 9756</strain>
    </source>
</reference>
<dbReference type="InterPro" id="IPR043502">
    <property type="entry name" value="DNA/RNA_pol_sf"/>
</dbReference>
<dbReference type="EMBL" id="FQVB01000043">
    <property type="protein sequence ID" value="SHG13145.1"/>
    <property type="molecule type" value="Genomic_DNA"/>
</dbReference>
<keyword evidence="3" id="KW-0808">Transferase</keyword>
<dbReference type="PANTHER" id="PTHR34047:SF8">
    <property type="entry name" value="PROTEIN YKFC"/>
    <property type="match status" value="1"/>
</dbReference>
<dbReference type="STRING" id="1121391.SAMN02745206_03324"/>
<name>A0A1M5HAY7_9BACT</name>
<keyword evidence="4" id="KW-1185">Reference proteome</keyword>
<dbReference type="InterPro" id="IPR051083">
    <property type="entry name" value="GrpII_Intron_Splice-Mob/Def"/>
</dbReference>
<keyword evidence="3" id="KW-0695">RNA-directed DNA polymerase</keyword>
<dbReference type="RefSeq" id="WP_143156533.1">
    <property type="nucleotide sequence ID" value="NZ_FQVB01000043.1"/>
</dbReference>
<dbReference type="Gene3D" id="3.30.70.270">
    <property type="match status" value="1"/>
</dbReference>
<gene>
    <name evidence="3" type="ORF">SAMN02745206_03324</name>
</gene>
<accession>A0A1M5HAY7</accession>
<evidence type="ECO:0000256" key="1">
    <source>
        <dbReference type="ARBA" id="ARBA00034120"/>
    </source>
</evidence>